<reference evidence="1 2" key="1">
    <citation type="submission" date="2020-02" db="EMBL/GenBank/DDBJ databases">
        <authorList>
            <person name="Ferguson B K."/>
        </authorList>
    </citation>
    <scope>NUCLEOTIDE SEQUENCE [LARGE SCALE GENOMIC DNA]</scope>
</reference>
<dbReference type="EMBL" id="CADCXV010000905">
    <property type="protein sequence ID" value="CAB0038328.1"/>
    <property type="molecule type" value="Genomic_DNA"/>
</dbReference>
<evidence type="ECO:0000313" key="1">
    <source>
        <dbReference type="EMBL" id="CAB0038328.1"/>
    </source>
</evidence>
<evidence type="ECO:0000313" key="2">
    <source>
        <dbReference type="Proteomes" id="UP000479190"/>
    </source>
</evidence>
<protein>
    <submittedName>
        <fullName evidence="1">Uncharacterized protein</fullName>
    </submittedName>
</protein>
<dbReference type="Proteomes" id="UP000479190">
    <property type="component" value="Unassembled WGS sequence"/>
</dbReference>
<gene>
    <name evidence="1" type="ORF">TBRA_LOCUS10114</name>
</gene>
<organism evidence="1 2">
    <name type="scientific">Trichogramma brassicae</name>
    <dbReference type="NCBI Taxonomy" id="86971"/>
    <lineage>
        <taxon>Eukaryota</taxon>
        <taxon>Metazoa</taxon>
        <taxon>Ecdysozoa</taxon>
        <taxon>Arthropoda</taxon>
        <taxon>Hexapoda</taxon>
        <taxon>Insecta</taxon>
        <taxon>Pterygota</taxon>
        <taxon>Neoptera</taxon>
        <taxon>Endopterygota</taxon>
        <taxon>Hymenoptera</taxon>
        <taxon>Apocrita</taxon>
        <taxon>Proctotrupomorpha</taxon>
        <taxon>Chalcidoidea</taxon>
        <taxon>Trichogrammatidae</taxon>
        <taxon>Trichogramma</taxon>
    </lineage>
</organism>
<sequence length="185" mass="21652">MKYNGCQGQEVHNVISKYNENLNGDPVTTGRTEFLLIFLRSPKILNLLCFFFGRASSGISPLIFKPFPESEKRSEKSNSRALMRVVLCAKVSKKERLVKSKLCTLAREPLALYNCTSIISRCKISWACNNMKCIRSSDEIVQLFYRRKITRCRIRENDINFFFKFDKFTLTFFMNRAIFIWVDIK</sequence>
<name>A0A6H5INN4_9HYME</name>
<accession>A0A6H5INN4</accession>
<keyword evidence="2" id="KW-1185">Reference proteome</keyword>
<dbReference type="AlphaFoldDB" id="A0A6H5INN4"/>
<proteinExistence type="predicted"/>